<sequence length="127" mass="13126">MRNLRLVLRLDAAATATMGVLLVALAWVLDGLLGFPVPLSVAAGAGLLLWAVLVARVSTSLAPKLVREVIAGNTLWVLASFGYVILAWSGLTTLGVLFVVAQATVVLALAVLQTTGLTPRPQAVAQA</sequence>
<feature type="transmembrane region" description="Helical" evidence="1">
    <location>
        <begin position="94"/>
        <end position="112"/>
    </location>
</feature>
<keyword evidence="1" id="KW-0472">Membrane</keyword>
<keyword evidence="1" id="KW-1133">Transmembrane helix</keyword>
<dbReference type="Proteomes" id="UP000243799">
    <property type="component" value="Unassembled WGS sequence"/>
</dbReference>
<evidence type="ECO:0000256" key="1">
    <source>
        <dbReference type="SAM" id="Phobius"/>
    </source>
</evidence>
<feature type="transmembrane region" description="Helical" evidence="1">
    <location>
        <begin position="12"/>
        <end position="29"/>
    </location>
</feature>
<organism evidence="2 3">
    <name type="scientific">Amycolatopsis marina</name>
    <dbReference type="NCBI Taxonomy" id="490629"/>
    <lineage>
        <taxon>Bacteria</taxon>
        <taxon>Bacillati</taxon>
        <taxon>Actinomycetota</taxon>
        <taxon>Actinomycetes</taxon>
        <taxon>Pseudonocardiales</taxon>
        <taxon>Pseudonocardiaceae</taxon>
        <taxon>Amycolatopsis</taxon>
    </lineage>
</organism>
<feature type="transmembrane region" description="Helical" evidence="1">
    <location>
        <begin position="35"/>
        <end position="57"/>
    </location>
</feature>
<protein>
    <submittedName>
        <fullName evidence="2">Uncharacterized protein</fullName>
    </submittedName>
</protein>
<accession>A0A1I1B2C9</accession>
<dbReference type="AlphaFoldDB" id="A0A1I1B2C9"/>
<keyword evidence="1" id="KW-0812">Transmembrane</keyword>
<dbReference type="EMBL" id="FOKG01000011">
    <property type="protein sequence ID" value="SFB44519.1"/>
    <property type="molecule type" value="Genomic_DNA"/>
</dbReference>
<evidence type="ECO:0000313" key="3">
    <source>
        <dbReference type="Proteomes" id="UP000243799"/>
    </source>
</evidence>
<gene>
    <name evidence="2" type="ORF">SAMN05216266_111220</name>
</gene>
<dbReference type="RefSeq" id="WP_091674684.1">
    <property type="nucleotide sequence ID" value="NZ_FOKG01000011.1"/>
</dbReference>
<reference evidence="3" key="1">
    <citation type="submission" date="2016-10" db="EMBL/GenBank/DDBJ databases">
        <authorList>
            <person name="Varghese N."/>
            <person name="Submissions S."/>
        </authorList>
    </citation>
    <scope>NUCLEOTIDE SEQUENCE [LARGE SCALE GENOMIC DNA]</scope>
    <source>
        <strain evidence="3">CGMCC 4.3568</strain>
    </source>
</reference>
<feature type="transmembrane region" description="Helical" evidence="1">
    <location>
        <begin position="69"/>
        <end position="88"/>
    </location>
</feature>
<name>A0A1I1B2C9_9PSEU</name>
<keyword evidence="3" id="KW-1185">Reference proteome</keyword>
<proteinExistence type="predicted"/>
<evidence type="ECO:0000313" key="2">
    <source>
        <dbReference type="EMBL" id="SFB44519.1"/>
    </source>
</evidence>